<dbReference type="AlphaFoldDB" id="A0A0C7R7F3"/>
<feature type="modified residue" description="N6-(pyridoxal phosphate)lysine" evidence="6">
    <location>
        <position position="347"/>
    </location>
</feature>
<dbReference type="PANTHER" id="PTHR45677:SF8">
    <property type="entry name" value="CYSTEINE SULFINIC ACID DECARBOXYLASE"/>
    <property type="match status" value="1"/>
</dbReference>
<evidence type="ECO:0000256" key="2">
    <source>
        <dbReference type="ARBA" id="ARBA00009533"/>
    </source>
</evidence>
<dbReference type="GO" id="GO:0004058">
    <property type="term" value="F:aromatic-L-amino-acid decarboxylase activity"/>
    <property type="evidence" value="ECO:0007669"/>
    <property type="project" value="UniProtKB-ARBA"/>
</dbReference>
<evidence type="ECO:0000256" key="5">
    <source>
        <dbReference type="ARBA" id="ARBA00023239"/>
    </source>
</evidence>
<protein>
    <submittedName>
        <fullName evidence="8">L-2</fullName>
        <ecNumber evidence="8">4.1.1.86</ecNumber>
    </submittedName>
</protein>
<dbReference type="GO" id="GO:0005737">
    <property type="term" value="C:cytoplasm"/>
    <property type="evidence" value="ECO:0007669"/>
    <property type="project" value="TreeGrafter"/>
</dbReference>
<evidence type="ECO:0000313" key="9">
    <source>
        <dbReference type="Proteomes" id="UP000049127"/>
    </source>
</evidence>
<dbReference type="GO" id="GO:0030170">
    <property type="term" value="F:pyridoxal phosphate binding"/>
    <property type="evidence" value="ECO:0007669"/>
    <property type="project" value="InterPro"/>
</dbReference>
<sequence>MESTILIREENDMGSASLLNSMELEKEFLKSNESNFDVLLQKISTIHEHLNNKDLNPKFKVNTFSYNEILDEVAIPEKGSSSEEVFENLSELFEGSIRTQSPYSLFNMVPSPLIDTVAASTITQLYNTNSLMDSFGGKVLLFEQKIARMLGKLAGWNDAHGVACNGGKLTLLYAVKSAISKIDPDSRNKGIDKNLVVLTNESSHYCVEHVCSILGLGSDNCIRIQSEDGWKMNIKNLLETIQEQHKKGKKVAAIICAGGTTINFACDDTVSVYKNVKELFENSNQDYFPYFHLDSVIGWLWMNFIGVSESELNKKISNEKIKNKIMEVVKRIEGVSNFDSFGVDMHKNGLCPYSTSMFISKTDDNFDYLNDGKYSYGEDDYEFGNFRAYRYTFENSRPATGIVNSWIAMNRLGRTGFQDYLIKLKSISEELKIKLEESEKISILNKSLGWEIVFDIDFNRIEKNYNGSYENIAKAFMQYCWDEVNAGKVVPLISIVPEYKIYPGDINHTAFLIFPMSMYLDSEIISDIVIKLNETIDEFEIKVLSGDISIGQIDFEKPIR</sequence>
<dbReference type="SUPFAM" id="SSF53383">
    <property type="entry name" value="PLP-dependent transferases"/>
    <property type="match status" value="1"/>
</dbReference>
<dbReference type="InterPro" id="IPR015424">
    <property type="entry name" value="PyrdxlP-dep_Trfase"/>
</dbReference>
<name>A0A0C7R7F3_PARSO</name>
<gene>
    <name evidence="8" type="primary">ddc</name>
    <name evidence="8" type="ORF">R28058_25871</name>
</gene>
<dbReference type="Pfam" id="PF00282">
    <property type="entry name" value="Pyridoxal_deC"/>
    <property type="match status" value="1"/>
</dbReference>
<evidence type="ECO:0000256" key="3">
    <source>
        <dbReference type="ARBA" id="ARBA00022793"/>
    </source>
</evidence>
<accession>A0A0C7R7F3</accession>
<comment type="cofactor">
    <cofactor evidence="1 6 7">
        <name>pyridoxal 5'-phosphate</name>
        <dbReference type="ChEBI" id="CHEBI:597326"/>
    </cofactor>
</comment>
<evidence type="ECO:0000256" key="4">
    <source>
        <dbReference type="ARBA" id="ARBA00022898"/>
    </source>
</evidence>
<dbReference type="Gene3D" id="3.40.640.10">
    <property type="entry name" value="Type I PLP-dependent aspartate aminotransferase-like (Major domain)"/>
    <property type="match status" value="1"/>
</dbReference>
<dbReference type="PANTHER" id="PTHR45677">
    <property type="entry name" value="GLUTAMATE DECARBOXYLASE-RELATED"/>
    <property type="match status" value="1"/>
</dbReference>
<dbReference type="InterPro" id="IPR015421">
    <property type="entry name" value="PyrdxlP-dep_Trfase_major"/>
</dbReference>
<dbReference type="Proteomes" id="UP000049127">
    <property type="component" value="Unassembled WGS sequence"/>
</dbReference>
<evidence type="ECO:0000256" key="1">
    <source>
        <dbReference type="ARBA" id="ARBA00001933"/>
    </source>
</evidence>
<organism evidence="8 9">
    <name type="scientific">Paraclostridium sordellii</name>
    <name type="common">Clostridium sordellii</name>
    <dbReference type="NCBI Taxonomy" id="1505"/>
    <lineage>
        <taxon>Bacteria</taxon>
        <taxon>Bacillati</taxon>
        <taxon>Bacillota</taxon>
        <taxon>Clostridia</taxon>
        <taxon>Peptostreptococcales</taxon>
        <taxon>Peptostreptococcaceae</taxon>
        <taxon>Paraclostridium</taxon>
    </lineage>
</organism>
<evidence type="ECO:0000256" key="6">
    <source>
        <dbReference type="PIRSR" id="PIRSR602129-50"/>
    </source>
</evidence>
<keyword evidence="3" id="KW-0210">Decarboxylase</keyword>
<reference evidence="8 9" key="1">
    <citation type="submission" date="2015-01" db="EMBL/GenBank/DDBJ databases">
        <authorList>
            <person name="Aslett A.Martin."/>
            <person name="De Silva Nishadi"/>
        </authorList>
    </citation>
    <scope>NUCLEOTIDE SEQUENCE [LARGE SCALE GENOMIC DNA]</scope>
    <source>
        <strain evidence="8 9">R28058</strain>
    </source>
</reference>
<evidence type="ECO:0000256" key="7">
    <source>
        <dbReference type="RuleBase" id="RU000382"/>
    </source>
</evidence>
<dbReference type="EC" id="4.1.1.86" evidence="8"/>
<comment type="similarity">
    <text evidence="2 7">Belongs to the group II decarboxylase family.</text>
</comment>
<dbReference type="GO" id="GO:0019752">
    <property type="term" value="P:carboxylic acid metabolic process"/>
    <property type="evidence" value="ECO:0007669"/>
    <property type="project" value="InterPro"/>
</dbReference>
<dbReference type="EMBL" id="CEKZ01000022">
    <property type="protein sequence ID" value="CEQ04870.1"/>
    <property type="molecule type" value="Genomic_DNA"/>
</dbReference>
<dbReference type="InterPro" id="IPR002129">
    <property type="entry name" value="PyrdxlP-dep_de-COase"/>
</dbReference>
<evidence type="ECO:0000313" key="8">
    <source>
        <dbReference type="EMBL" id="CEQ04870.1"/>
    </source>
</evidence>
<dbReference type="GO" id="GO:0033983">
    <property type="term" value="F:diaminobutyrate decarboxylase activity"/>
    <property type="evidence" value="ECO:0007669"/>
    <property type="project" value="UniProtKB-EC"/>
</dbReference>
<keyword evidence="5 7" id="KW-0456">Lyase</keyword>
<proteinExistence type="inferred from homology"/>
<dbReference type="RefSeq" id="WP_206541548.1">
    <property type="nucleotide sequence ID" value="NZ_CDNF01000031.1"/>
</dbReference>
<keyword evidence="4 6" id="KW-0663">Pyridoxal phosphate</keyword>